<dbReference type="InterPro" id="IPR000276">
    <property type="entry name" value="GPCR_Rhodpsn"/>
</dbReference>
<keyword evidence="22" id="KW-1185">Reference proteome</keyword>
<feature type="transmembrane region" description="Helical" evidence="18">
    <location>
        <begin position="211"/>
        <end position="231"/>
    </location>
</feature>
<dbReference type="InterPro" id="IPR017452">
    <property type="entry name" value="GPCR_Rhodpsn_7TM"/>
</dbReference>
<evidence type="ECO:0000256" key="10">
    <source>
        <dbReference type="ARBA" id="ARBA00023136"/>
    </source>
</evidence>
<proteinExistence type="inferred from homology"/>
<reference evidence="21" key="1">
    <citation type="submission" date="2022-02" db="EMBL/GenBank/DDBJ databases">
        <title>Atlantic sturgeon de novo genome assembly.</title>
        <authorList>
            <person name="Stock M."/>
            <person name="Klopp C."/>
            <person name="Guiguen Y."/>
            <person name="Cabau C."/>
            <person name="Parinello H."/>
            <person name="Santidrian Yebra-Pimentel E."/>
            <person name="Kuhl H."/>
            <person name="Dirks R.P."/>
            <person name="Guessner J."/>
            <person name="Wuertz S."/>
            <person name="Du K."/>
            <person name="Schartl M."/>
        </authorList>
    </citation>
    <scope>NUCLEOTIDE SEQUENCE</scope>
    <source>
        <strain evidence="21">STURGEONOMICS-FGT-2020</strain>
        <tissue evidence="21">Whole blood</tissue>
    </source>
</reference>
<protein>
    <recommendedName>
        <fullName evidence="2">Proteinase-activated receptor 1</fullName>
    </recommendedName>
    <alternativeName>
        <fullName evidence="15">Thrombin receptor</fullName>
    </alternativeName>
</protein>
<organism evidence="21 22">
    <name type="scientific">Acipenser oxyrinchus oxyrinchus</name>
    <dbReference type="NCBI Taxonomy" id="40147"/>
    <lineage>
        <taxon>Eukaryota</taxon>
        <taxon>Metazoa</taxon>
        <taxon>Chordata</taxon>
        <taxon>Craniata</taxon>
        <taxon>Vertebrata</taxon>
        <taxon>Euteleostomi</taxon>
        <taxon>Actinopterygii</taxon>
        <taxon>Chondrostei</taxon>
        <taxon>Acipenseriformes</taxon>
        <taxon>Acipenseridae</taxon>
        <taxon>Acipenser</taxon>
    </lineage>
</organism>
<dbReference type="PANTHER" id="PTHR24232:SF20">
    <property type="entry name" value="PROTEINASE-ACTIVATED RECEPTOR 1"/>
    <property type="match status" value="1"/>
</dbReference>
<comment type="subcellular location">
    <subcellularLocation>
        <location evidence="1">Cell membrane</location>
        <topology evidence="1">Multi-pass membrane protein</topology>
    </subcellularLocation>
</comment>
<sequence>MGLKAIICIALTLSAVTAMQRNESIIRGFPRFTMTVTDEPIEYFDVESRSDSEGSGSGGEPVHDPIHRTRVHRNRTITFISDRTKHFLTGSWMTVFIPSIYSMVFTSSLLLNGLAILMFICKMKLRKPAVIYMLNLAIADLLFVLLLPFKISYHFCGNNWGFGPVMCRIVTAAFYCNMYCSVLLMMCISIDRFLAVVYPMQSLTWRSRENAAVVCLFMWCLAIGGVIPIVLSEQTAMIPELGITTCHDVLDISKFKGYYLYFFPIFCFIFFFIPMIITTVCYIRIIQCLDSANVANKCKKTRAIFMTVTVLTIFIVCFVPTNIILLIHYLQFAHGYNESSYFAYLLSMCLGSLSCSLDPLIYYFGSSQCQRQLRNLLCCKNETEAASGTKYESSSKMETFSSNLSSQYKKLMA</sequence>
<feature type="disulfide bond" evidence="16">
    <location>
        <begin position="167"/>
        <end position="246"/>
    </location>
</feature>
<accession>A0AAD8GH84</accession>
<evidence type="ECO:0000256" key="19">
    <source>
        <dbReference type="SAM" id="SignalP"/>
    </source>
</evidence>
<keyword evidence="6 19" id="KW-0732">Signal</keyword>
<evidence type="ECO:0000256" key="4">
    <source>
        <dbReference type="ARBA" id="ARBA00022692"/>
    </source>
</evidence>
<feature type="transmembrane region" description="Helical" evidence="18">
    <location>
        <begin position="169"/>
        <end position="190"/>
    </location>
</feature>
<feature type="transmembrane region" description="Helical" evidence="18">
    <location>
        <begin position="304"/>
        <end position="329"/>
    </location>
</feature>
<dbReference type="Pfam" id="PF00001">
    <property type="entry name" value="7tm_1"/>
    <property type="match status" value="1"/>
</dbReference>
<evidence type="ECO:0000256" key="1">
    <source>
        <dbReference type="ARBA" id="ARBA00004651"/>
    </source>
</evidence>
<keyword evidence="10 18" id="KW-0472">Membrane</keyword>
<dbReference type="SUPFAM" id="SSF81321">
    <property type="entry name" value="Family A G protein-coupled receptor-like"/>
    <property type="match status" value="1"/>
</dbReference>
<evidence type="ECO:0000256" key="3">
    <source>
        <dbReference type="ARBA" id="ARBA00022475"/>
    </source>
</evidence>
<keyword evidence="8 17" id="KW-0297">G-protein coupled receptor</keyword>
<dbReference type="FunFam" id="1.20.1070.10:FF:000040">
    <property type="entry name" value="Coagulation factor 2 (thrombin) receptor"/>
    <property type="match status" value="1"/>
</dbReference>
<dbReference type="GO" id="GO:0005886">
    <property type="term" value="C:plasma membrane"/>
    <property type="evidence" value="ECO:0007669"/>
    <property type="project" value="UniProtKB-SubCell"/>
</dbReference>
<feature type="domain" description="G-protein coupled receptors family 1 profile" evidence="20">
    <location>
        <begin position="111"/>
        <end position="362"/>
    </location>
</feature>
<evidence type="ECO:0000256" key="14">
    <source>
        <dbReference type="ARBA" id="ARBA00023224"/>
    </source>
</evidence>
<dbReference type="GO" id="GO:0035025">
    <property type="term" value="P:positive regulation of Rho protein signal transduction"/>
    <property type="evidence" value="ECO:0007669"/>
    <property type="project" value="TreeGrafter"/>
</dbReference>
<keyword evidence="5" id="KW-0356">Hemostasis</keyword>
<dbReference type="InterPro" id="IPR003912">
    <property type="entry name" value="Protea_act_rcpt"/>
</dbReference>
<evidence type="ECO:0000256" key="7">
    <source>
        <dbReference type="ARBA" id="ARBA00022989"/>
    </source>
</evidence>
<evidence type="ECO:0000256" key="9">
    <source>
        <dbReference type="ARBA" id="ARBA00023084"/>
    </source>
</evidence>
<feature type="signal peptide" evidence="19">
    <location>
        <begin position="1"/>
        <end position="18"/>
    </location>
</feature>
<evidence type="ECO:0000256" key="2">
    <source>
        <dbReference type="ARBA" id="ARBA00019705"/>
    </source>
</evidence>
<feature type="transmembrane region" description="Helical" evidence="18">
    <location>
        <begin position="129"/>
        <end position="149"/>
    </location>
</feature>
<evidence type="ECO:0000259" key="20">
    <source>
        <dbReference type="PROSITE" id="PS50262"/>
    </source>
</evidence>
<name>A0AAD8GH84_ACIOX</name>
<dbReference type="GO" id="GO:0030194">
    <property type="term" value="P:positive regulation of blood coagulation"/>
    <property type="evidence" value="ECO:0007669"/>
    <property type="project" value="TreeGrafter"/>
</dbReference>
<dbReference type="PRINTS" id="PR01428">
    <property type="entry name" value="PROTEASEAR"/>
</dbReference>
<evidence type="ECO:0000256" key="17">
    <source>
        <dbReference type="RuleBase" id="RU000688"/>
    </source>
</evidence>
<evidence type="ECO:0000256" key="6">
    <source>
        <dbReference type="ARBA" id="ARBA00022729"/>
    </source>
</evidence>
<dbReference type="GO" id="GO:0015057">
    <property type="term" value="F:thrombin-activated receptor activity"/>
    <property type="evidence" value="ECO:0007669"/>
    <property type="project" value="InterPro"/>
</dbReference>
<keyword evidence="4 17" id="KW-0812">Transmembrane</keyword>
<evidence type="ECO:0000256" key="12">
    <source>
        <dbReference type="ARBA" id="ARBA00023170"/>
    </source>
</evidence>
<dbReference type="PANTHER" id="PTHR24232">
    <property type="entry name" value="G-PROTEIN COUPLED RECEPTOR"/>
    <property type="match status" value="1"/>
</dbReference>
<evidence type="ECO:0000256" key="18">
    <source>
        <dbReference type="SAM" id="Phobius"/>
    </source>
</evidence>
<dbReference type="Proteomes" id="UP001230051">
    <property type="component" value="Unassembled WGS sequence"/>
</dbReference>
<dbReference type="PRINTS" id="PR00908">
    <property type="entry name" value="THROMBINR"/>
</dbReference>
<dbReference type="GO" id="GO:0007596">
    <property type="term" value="P:blood coagulation"/>
    <property type="evidence" value="ECO:0007669"/>
    <property type="project" value="UniProtKB-KW"/>
</dbReference>
<dbReference type="Gene3D" id="1.20.1070.10">
    <property type="entry name" value="Rhodopsin 7-helix transmembrane proteins"/>
    <property type="match status" value="1"/>
</dbReference>
<dbReference type="EMBL" id="JAGXEW010000002">
    <property type="protein sequence ID" value="KAK1174247.1"/>
    <property type="molecule type" value="Genomic_DNA"/>
</dbReference>
<keyword evidence="11 16" id="KW-1015">Disulfide bond</keyword>
<evidence type="ECO:0000313" key="21">
    <source>
        <dbReference type="EMBL" id="KAK1174247.1"/>
    </source>
</evidence>
<evidence type="ECO:0000256" key="5">
    <source>
        <dbReference type="ARBA" id="ARBA00022696"/>
    </source>
</evidence>
<evidence type="ECO:0000313" key="22">
    <source>
        <dbReference type="Proteomes" id="UP001230051"/>
    </source>
</evidence>
<evidence type="ECO:0000256" key="15">
    <source>
        <dbReference type="ARBA" id="ARBA00031780"/>
    </source>
</evidence>
<dbReference type="PROSITE" id="PS50262">
    <property type="entry name" value="G_PROTEIN_RECEP_F1_2"/>
    <property type="match status" value="1"/>
</dbReference>
<dbReference type="PRINTS" id="PR00237">
    <property type="entry name" value="GPCRRHODOPSN"/>
</dbReference>
<dbReference type="PROSITE" id="PS00237">
    <property type="entry name" value="G_PROTEIN_RECEP_F1_1"/>
    <property type="match status" value="1"/>
</dbReference>
<feature type="transmembrane region" description="Helical" evidence="18">
    <location>
        <begin position="95"/>
        <end position="117"/>
    </location>
</feature>
<dbReference type="GO" id="GO:0007200">
    <property type="term" value="P:phospholipase C-activating G protein-coupled receptor signaling pathway"/>
    <property type="evidence" value="ECO:0007669"/>
    <property type="project" value="TreeGrafter"/>
</dbReference>
<comment type="caution">
    <text evidence="21">The sequence shown here is derived from an EMBL/GenBank/DDBJ whole genome shotgun (WGS) entry which is preliminary data.</text>
</comment>
<evidence type="ECO:0000256" key="13">
    <source>
        <dbReference type="ARBA" id="ARBA00023180"/>
    </source>
</evidence>
<keyword evidence="3" id="KW-1003">Cell membrane</keyword>
<keyword evidence="14 17" id="KW-0807">Transducer</keyword>
<feature type="transmembrane region" description="Helical" evidence="18">
    <location>
        <begin position="258"/>
        <end position="283"/>
    </location>
</feature>
<feature type="transmembrane region" description="Helical" evidence="18">
    <location>
        <begin position="341"/>
        <end position="364"/>
    </location>
</feature>
<evidence type="ECO:0000256" key="8">
    <source>
        <dbReference type="ARBA" id="ARBA00023040"/>
    </source>
</evidence>
<dbReference type="InterPro" id="IPR000935">
    <property type="entry name" value="Thrmbn_rcpt"/>
</dbReference>
<comment type="similarity">
    <text evidence="17">Belongs to the G-protein coupled receptor 1 family.</text>
</comment>
<dbReference type="AlphaFoldDB" id="A0AAD8GH84"/>
<gene>
    <name evidence="21" type="primary">F2R</name>
    <name evidence="21" type="ORF">AOXY_G1710</name>
</gene>
<keyword evidence="12 17" id="KW-0675">Receptor</keyword>
<keyword evidence="7 18" id="KW-1133">Transmembrane helix</keyword>
<evidence type="ECO:0000256" key="11">
    <source>
        <dbReference type="ARBA" id="ARBA00023157"/>
    </source>
</evidence>
<keyword evidence="9" id="KW-0094">Blood coagulation</keyword>
<evidence type="ECO:0000256" key="16">
    <source>
        <dbReference type="PIRSR" id="PIRSR603912-52"/>
    </source>
</evidence>
<feature type="chain" id="PRO_5041969764" description="Proteinase-activated receptor 1" evidence="19">
    <location>
        <begin position="19"/>
        <end position="413"/>
    </location>
</feature>
<keyword evidence="13" id="KW-0325">Glycoprotein</keyword>